<keyword evidence="2" id="KW-1185">Reference proteome</keyword>
<accession>A0A518VAT4</accession>
<organism evidence="1 2">
    <name type="scientific">Brevibacillus laterosporus</name>
    <name type="common">Bacillus laterosporus</name>
    <dbReference type="NCBI Taxonomy" id="1465"/>
    <lineage>
        <taxon>Bacteria</taxon>
        <taxon>Bacillati</taxon>
        <taxon>Bacillota</taxon>
        <taxon>Bacilli</taxon>
        <taxon>Bacillales</taxon>
        <taxon>Paenibacillaceae</taxon>
        <taxon>Brevibacillus</taxon>
    </lineage>
</organism>
<dbReference type="OrthoDB" id="2543325at2"/>
<dbReference type="AlphaFoldDB" id="A0A518VAT4"/>
<evidence type="ECO:0000313" key="2">
    <source>
        <dbReference type="Proteomes" id="UP000319432"/>
    </source>
</evidence>
<reference evidence="1 2" key="1">
    <citation type="submission" date="2018-11" db="EMBL/GenBank/DDBJ databases">
        <title>Phylogenetic determinants of toxin gene distribution in genomes of Brevibacillus laterosporus.</title>
        <authorList>
            <person name="Glare T.R."/>
            <person name="Durrant A."/>
            <person name="Berry C."/>
            <person name="Palma L."/>
            <person name="Ormskirk M."/>
            <person name="Cox M.O."/>
        </authorList>
    </citation>
    <scope>NUCLEOTIDE SEQUENCE [LARGE SCALE GENOMIC DNA]</scope>
    <source>
        <strain evidence="1 2">1821L</strain>
    </source>
</reference>
<sequence length="498" mass="59708">MFNESSYAWRKEWIRSLESPWSILEKFKYANETSSYDALKIFGITTVKKIRLVGERYRNLVTLTGFDLKTTRKILSFDLIATNRQYLHELFGYFSHRHNEHFFVRNQLWYCIECMRNGFHSILHQVTFLHYCPFHMIPLQDACPKCTATFLYECNDAGFSSPYQCKCNFSFLEIGENEKFFKKWSKEETLRCDFVKKWITLNEKQRKTFSNIYMYPSEELKNSPYTLQGLLHTLSPYGEKNKFYISINSTPQIKKIKGYREIIENRTGEEINTKQIQATLRYQKLQEDLYESYEKVISSIARHLRRTLLLKHTTCINRYYTDPHSIPRCPYAFAYLHWRSQVERYRDPGHVISISRPMNFHPEDVRFPFHTHNEFFEKLFTLWRAKVSDITFESRATLKWVVGRSIAEVANCIFKQYLRYAEINPEYFHGHYIIPFQVSNIRPFFLQIDFADLKPPKMYLEVSSNYSHDTPQLSCPFKTVKNKRDPQRMKKCKDYKST</sequence>
<gene>
    <name evidence="1" type="ORF">EEL30_18440</name>
</gene>
<proteinExistence type="predicted"/>
<evidence type="ECO:0008006" key="3">
    <source>
        <dbReference type="Google" id="ProtNLM"/>
    </source>
</evidence>
<name>A0A518VAT4_BRELA</name>
<evidence type="ECO:0000313" key="1">
    <source>
        <dbReference type="EMBL" id="QDX94089.1"/>
    </source>
</evidence>
<dbReference type="Proteomes" id="UP000319432">
    <property type="component" value="Chromosome"/>
</dbReference>
<protein>
    <recommendedName>
        <fullName evidence="3">TniQ family protein</fullName>
    </recommendedName>
</protein>
<dbReference type="EMBL" id="CP033464">
    <property type="protein sequence ID" value="QDX94089.1"/>
    <property type="molecule type" value="Genomic_DNA"/>
</dbReference>